<accession>A0A928X0D0</accession>
<dbReference type="InterPro" id="IPR038719">
    <property type="entry name" value="Phycobilisome_asu/bsu_sf"/>
</dbReference>
<evidence type="ECO:0000256" key="1">
    <source>
        <dbReference type="ARBA" id="ARBA00008182"/>
    </source>
</evidence>
<dbReference type="GO" id="GO:0015979">
    <property type="term" value="P:photosynthesis"/>
    <property type="evidence" value="ECO:0007669"/>
    <property type="project" value="InterPro"/>
</dbReference>
<sequence>MFAKSPTETSASQETSLPQVVQSDSPSSFSKAWAIRYVRTVNQPLPSIAFTDERELRAAIAKMLHQTLRPVSAKAWNKTEQLLSHEVVRHQLHPDIIDPWAIAGDVFQIFDKAFDSYASFVNPERFAVNIAPELGSIRAKFTAVDPRVIGFVSMQFHYTGELLLESLDPEQQGVLQLYFKAIDDHLYMPLQRAYDAASLYPYASPELKVVRALLPSSSLIAQRVVSQVLDAFPNHQCYTGPLQSPVVRASSTRDAEMFQTYLWVCLLEKNTSVVQQELFPLCVMLYPTFNVRWELVRYMLRLLQREFGQLLTSSEFALCLPHFDLLQTIFSAEVVEAVHSH</sequence>
<dbReference type="RefSeq" id="WP_193992505.1">
    <property type="nucleotide sequence ID" value="NZ_JADEXP010000050.1"/>
</dbReference>
<dbReference type="SUPFAM" id="SSF46458">
    <property type="entry name" value="Globin-like"/>
    <property type="match status" value="1"/>
</dbReference>
<evidence type="ECO:0000256" key="4">
    <source>
        <dbReference type="SAM" id="MobiDB-lite"/>
    </source>
</evidence>
<dbReference type="InterPro" id="IPR009050">
    <property type="entry name" value="Globin-like_sf"/>
</dbReference>
<evidence type="ECO:0000313" key="6">
    <source>
        <dbReference type="Proteomes" id="UP000615026"/>
    </source>
</evidence>
<dbReference type="Gene3D" id="1.10.490.20">
    <property type="entry name" value="Phycocyanins"/>
    <property type="match status" value="1"/>
</dbReference>
<name>A0A928X0D0_LEPEC</name>
<dbReference type="Proteomes" id="UP000615026">
    <property type="component" value="Unassembled WGS sequence"/>
</dbReference>
<comment type="similarity">
    <text evidence="1">Belongs to the phycobiliprotein family.</text>
</comment>
<evidence type="ECO:0000256" key="2">
    <source>
        <dbReference type="ARBA" id="ARBA00022991"/>
    </source>
</evidence>
<dbReference type="Pfam" id="PF00502">
    <property type="entry name" value="Phycobilisome"/>
    <property type="match status" value="1"/>
</dbReference>
<proteinExistence type="inferred from homology"/>
<protein>
    <submittedName>
        <fullName evidence="5">Uncharacterized protein</fullName>
    </submittedName>
</protein>
<dbReference type="EMBL" id="JADEXP010000050">
    <property type="protein sequence ID" value="MBE9066622.1"/>
    <property type="molecule type" value="Genomic_DNA"/>
</dbReference>
<dbReference type="GO" id="GO:0030089">
    <property type="term" value="C:phycobilisome"/>
    <property type="evidence" value="ECO:0007669"/>
    <property type="project" value="InterPro"/>
</dbReference>
<gene>
    <name evidence="5" type="ORF">IQ260_08145</name>
</gene>
<evidence type="ECO:0000256" key="3">
    <source>
        <dbReference type="ARBA" id="ARBA00023307"/>
    </source>
</evidence>
<comment type="caution">
    <text evidence="5">The sequence shown here is derived from an EMBL/GenBank/DDBJ whole genome shotgun (WGS) entry which is preliminary data.</text>
</comment>
<dbReference type="InterPro" id="IPR012128">
    <property type="entry name" value="Phycobilisome_asu/bsu"/>
</dbReference>
<feature type="region of interest" description="Disordered" evidence="4">
    <location>
        <begin position="1"/>
        <end position="25"/>
    </location>
</feature>
<dbReference type="AlphaFoldDB" id="A0A928X0D0"/>
<organism evidence="5 6">
    <name type="scientific">Leptolyngbya cf. ectocarpi LEGE 11479</name>
    <dbReference type="NCBI Taxonomy" id="1828722"/>
    <lineage>
        <taxon>Bacteria</taxon>
        <taxon>Bacillati</taxon>
        <taxon>Cyanobacteriota</taxon>
        <taxon>Cyanophyceae</taxon>
        <taxon>Leptolyngbyales</taxon>
        <taxon>Leptolyngbyaceae</taxon>
        <taxon>Leptolyngbya group</taxon>
        <taxon>Leptolyngbya</taxon>
    </lineage>
</organism>
<keyword evidence="3" id="KW-0089">Bile pigment</keyword>
<reference evidence="5" key="1">
    <citation type="submission" date="2020-10" db="EMBL/GenBank/DDBJ databases">
        <authorList>
            <person name="Castelo-Branco R."/>
            <person name="Eusebio N."/>
            <person name="Adriana R."/>
            <person name="Vieira A."/>
            <person name="Brugerolle De Fraissinette N."/>
            <person name="Rezende De Castro R."/>
            <person name="Schneider M.P."/>
            <person name="Vasconcelos V."/>
            <person name="Leao P.N."/>
        </authorList>
    </citation>
    <scope>NUCLEOTIDE SEQUENCE</scope>
    <source>
        <strain evidence="5">LEGE 11479</strain>
    </source>
</reference>
<keyword evidence="2" id="KW-0157">Chromophore</keyword>
<keyword evidence="6" id="KW-1185">Reference proteome</keyword>
<evidence type="ECO:0000313" key="5">
    <source>
        <dbReference type="EMBL" id="MBE9066622.1"/>
    </source>
</evidence>